<evidence type="ECO:0000313" key="9">
    <source>
        <dbReference type="EMBL" id="KAF2399566.1"/>
    </source>
</evidence>
<evidence type="ECO:0000256" key="7">
    <source>
        <dbReference type="HAMAP-Rule" id="MF_03179"/>
    </source>
</evidence>
<dbReference type="AlphaFoldDB" id="A0A6G1HUM4"/>
<evidence type="ECO:0000256" key="5">
    <source>
        <dbReference type="ARBA" id="ARBA00023315"/>
    </source>
</evidence>
<reference evidence="9" key="1">
    <citation type="journal article" date="2020" name="Stud. Mycol.">
        <title>101 Dothideomycetes genomes: a test case for predicting lifestyles and emergence of pathogens.</title>
        <authorList>
            <person name="Haridas S."/>
            <person name="Albert R."/>
            <person name="Binder M."/>
            <person name="Bloem J."/>
            <person name="Labutti K."/>
            <person name="Salamov A."/>
            <person name="Andreopoulos B."/>
            <person name="Baker S."/>
            <person name="Barry K."/>
            <person name="Bills G."/>
            <person name="Bluhm B."/>
            <person name="Cannon C."/>
            <person name="Castanera R."/>
            <person name="Culley D."/>
            <person name="Daum C."/>
            <person name="Ezra D."/>
            <person name="Gonzalez J."/>
            <person name="Henrissat B."/>
            <person name="Kuo A."/>
            <person name="Liang C."/>
            <person name="Lipzen A."/>
            <person name="Lutzoni F."/>
            <person name="Magnuson J."/>
            <person name="Mondo S."/>
            <person name="Nolan M."/>
            <person name="Ohm R."/>
            <person name="Pangilinan J."/>
            <person name="Park H.-J."/>
            <person name="Ramirez L."/>
            <person name="Alfaro M."/>
            <person name="Sun H."/>
            <person name="Tritt A."/>
            <person name="Yoshinaga Y."/>
            <person name="Zwiers L.-H."/>
            <person name="Turgeon B."/>
            <person name="Goodwin S."/>
            <person name="Spatafora J."/>
            <person name="Crous P."/>
            <person name="Grigoriev I."/>
        </authorList>
    </citation>
    <scope>NUCLEOTIDE SEQUENCE</scope>
    <source>
        <strain evidence="9">CBS 262.69</strain>
    </source>
</reference>
<dbReference type="SUPFAM" id="SSF53067">
    <property type="entry name" value="Actin-like ATPase domain"/>
    <property type="match status" value="2"/>
</dbReference>
<dbReference type="PROSITE" id="PS01016">
    <property type="entry name" value="GLYCOPROTEASE"/>
    <property type="match status" value="1"/>
</dbReference>
<keyword evidence="5 7" id="KW-0012">Acyltransferase</keyword>
<evidence type="ECO:0000259" key="8">
    <source>
        <dbReference type="Pfam" id="PF00814"/>
    </source>
</evidence>
<keyword evidence="2 7" id="KW-0808">Transferase</keyword>
<dbReference type="GO" id="GO:0046872">
    <property type="term" value="F:metal ion binding"/>
    <property type="evidence" value="ECO:0007669"/>
    <property type="project" value="UniProtKB-KW"/>
</dbReference>
<evidence type="ECO:0000313" key="10">
    <source>
        <dbReference type="Proteomes" id="UP000799640"/>
    </source>
</evidence>
<evidence type="ECO:0000256" key="3">
    <source>
        <dbReference type="ARBA" id="ARBA00022694"/>
    </source>
</evidence>
<evidence type="ECO:0000256" key="6">
    <source>
        <dbReference type="ARBA" id="ARBA00048117"/>
    </source>
</evidence>
<dbReference type="Pfam" id="PF00814">
    <property type="entry name" value="TsaD"/>
    <property type="match status" value="1"/>
</dbReference>
<comment type="catalytic activity">
    <reaction evidence="6 7">
        <text>L-threonylcarbamoyladenylate + adenosine(37) in tRNA = N(6)-L-threonylcarbamoyladenosine(37) in tRNA + AMP + H(+)</text>
        <dbReference type="Rhea" id="RHEA:37059"/>
        <dbReference type="Rhea" id="RHEA-COMP:10162"/>
        <dbReference type="Rhea" id="RHEA-COMP:10163"/>
        <dbReference type="ChEBI" id="CHEBI:15378"/>
        <dbReference type="ChEBI" id="CHEBI:73682"/>
        <dbReference type="ChEBI" id="CHEBI:74411"/>
        <dbReference type="ChEBI" id="CHEBI:74418"/>
        <dbReference type="ChEBI" id="CHEBI:456215"/>
        <dbReference type="EC" id="2.3.1.234"/>
    </reaction>
</comment>
<name>A0A6G1HUM4_9PEZI</name>
<keyword evidence="7" id="KW-0496">Mitochondrion</keyword>
<keyword evidence="4 7" id="KW-0479">Metal-binding</keyword>
<dbReference type="InterPro" id="IPR017860">
    <property type="entry name" value="Peptidase_M22_CS"/>
</dbReference>
<dbReference type="HAMAP" id="MF_01445">
    <property type="entry name" value="TsaD"/>
    <property type="match status" value="1"/>
</dbReference>
<comment type="cofactor">
    <cofactor evidence="7">
        <name>a divalent metal cation</name>
        <dbReference type="ChEBI" id="CHEBI:60240"/>
    </cofactor>
    <text evidence="7">Binds 1 divalent metal cation per subunit.</text>
</comment>
<organism evidence="9 10">
    <name type="scientific">Trichodelitschia bisporula</name>
    <dbReference type="NCBI Taxonomy" id="703511"/>
    <lineage>
        <taxon>Eukaryota</taxon>
        <taxon>Fungi</taxon>
        <taxon>Dikarya</taxon>
        <taxon>Ascomycota</taxon>
        <taxon>Pezizomycotina</taxon>
        <taxon>Dothideomycetes</taxon>
        <taxon>Dothideomycetes incertae sedis</taxon>
        <taxon>Phaeotrichales</taxon>
        <taxon>Phaeotrichaceae</taxon>
        <taxon>Trichodelitschia</taxon>
    </lineage>
</organism>
<dbReference type="InterPro" id="IPR022450">
    <property type="entry name" value="TsaD"/>
</dbReference>
<evidence type="ECO:0000256" key="4">
    <source>
        <dbReference type="ARBA" id="ARBA00022723"/>
    </source>
</evidence>
<evidence type="ECO:0000256" key="1">
    <source>
        <dbReference type="ARBA" id="ARBA00012156"/>
    </source>
</evidence>
<dbReference type="EMBL" id="ML996697">
    <property type="protein sequence ID" value="KAF2399566.1"/>
    <property type="molecule type" value="Genomic_DNA"/>
</dbReference>
<protein>
    <recommendedName>
        <fullName evidence="1">N(6)-L-threonylcarbamoyladenine synthase</fullName>
        <ecNumber evidence="1">2.3.1.234</ecNumber>
    </recommendedName>
</protein>
<dbReference type="InterPro" id="IPR017861">
    <property type="entry name" value="KAE1/TsaD"/>
</dbReference>
<comment type="subcellular location">
    <subcellularLocation>
        <location evidence="7">Mitochondrion</location>
    </subcellularLocation>
</comment>
<keyword evidence="10" id="KW-1185">Reference proteome</keyword>
<dbReference type="GO" id="GO:0061711">
    <property type="term" value="F:tRNA N(6)-L-threonylcarbamoyladenine synthase activity"/>
    <property type="evidence" value="ECO:0007669"/>
    <property type="project" value="UniProtKB-EC"/>
</dbReference>
<dbReference type="PANTHER" id="PTHR11735:SF6">
    <property type="entry name" value="TRNA N6-ADENOSINE THREONYLCARBAMOYLTRANSFERASE, MITOCHONDRIAL"/>
    <property type="match status" value="1"/>
</dbReference>
<evidence type="ECO:0000256" key="2">
    <source>
        <dbReference type="ARBA" id="ARBA00022679"/>
    </source>
</evidence>
<dbReference type="GO" id="GO:0005739">
    <property type="term" value="C:mitochondrion"/>
    <property type="evidence" value="ECO:0007669"/>
    <property type="project" value="UniProtKB-SubCell"/>
</dbReference>
<dbReference type="PANTHER" id="PTHR11735">
    <property type="entry name" value="TRNA N6-ADENOSINE THREONYLCARBAMOYLTRANSFERASE"/>
    <property type="match status" value="1"/>
</dbReference>
<dbReference type="Gene3D" id="3.30.420.40">
    <property type="match status" value="2"/>
</dbReference>
<dbReference type="InterPro" id="IPR043129">
    <property type="entry name" value="ATPase_NBD"/>
</dbReference>
<comment type="similarity">
    <text evidence="7">Belongs to the KAE1 / TsaD family.</text>
</comment>
<dbReference type="InterPro" id="IPR000905">
    <property type="entry name" value="Gcp-like_dom"/>
</dbReference>
<dbReference type="Proteomes" id="UP000799640">
    <property type="component" value="Unassembled WGS sequence"/>
</dbReference>
<dbReference type="EC" id="2.3.1.234" evidence="1"/>
<dbReference type="OrthoDB" id="10259622at2759"/>
<feature type="domain" description="Gcp-like" evidence="8">
    <location>
        <begin position="132"/>
        <end position="447"/>
    </location>
</feature>
<sequence length="494" mass="53913">MTPAAHHPSPAAIAHLSLAFRAQHRSLKPRRLFPPPSHQNLLTLAIETSCDDTAVAILEKSGARARLHFSHKISSNNVAYHGIHPVVALESHQENLSSLVQKALHHLPHHDGVSPQNVVGISSVQGSIAWKQKPDFIAVTRGPGMRSNLANGIDTAKGLAVAWQIPLVGVHHMQAHALTPRLVSALEPPASLAHVDVVGDTQDLRPIFPFMSLLVSGGHTLLLRCRSITEHEILASTADCAIGDCIDKVSRAILPDSVLSEAKSVMYGPLLERFVFKSPDDYHYTPPANRREEVELCQAPGPFGWPFPTPLTISSGGRKWRAMEFSFTGLVTYTSRLITNGWDTERNKPSQTPRTEPISEAEARWIARECMRSAFEHLASRAIMALEEEVQSGCATSQTLVLSGGVAANGFLRHVMRSYLDARGFSGVQLAYPPVALCTDNAAMIAWAGCEMFEAGHSDSLRIRALRKWSLENILHPEREEGPRDPSTGPVVAD</sequence>
<accession>A0A6G1HUM4</accession>
<gene>
    <name evidence="9" type="ORF">EJ06DRAFT_531108</name>
</gene>
<comment type="subunit">
    <text evidence="7">Homodimer.</text>
</comment>
<comment type="function">
    <text evidence="7">Required for the formation of a threonylcarbamoyl group on adenosine at position 37 (t(6)A37) in mitochondrial tRNAs that read codons beginning with adenine. Probably involved in the transfer of the threonylcarbamoyl moiety of threonylcarbamoyl-AMP (TC-AMP) to the N6 group of A37. Involved in mitochondrial genome maintenance.</text>
</comment>
<proteinExistence type="inferred from homology"/>
<dbReference type="PRINTS" id="PR00789">
    <property type="entry name" value="OSIALOPTASE"/>
</dbReference>
<dbReference type="GO" id="GO:0072670">
    <property type="term" value="P:mitochondrial tRNA threonylcarbamoyladenosine modification"/>
    <property type="evidence" value="ECO:0007669"/>
    <property type="project" value="TreeGrafter"/>
</dbReference>
<keyword evidence="3 7" id="KW-0819">tRNA processing</keyword>